<dbReference type="PANTHER" id="PTHR11199:SF0">
    <property type="entry name" value="LD34181P-RELATED"/>
    <property type="match status" value="1"/>
</dbReference>
<dbReference type="GO" id="GO:0005634">
    <property type="term" value="C:nucleus"/>
    <property type="evidence" value="ECO:0007669"/>
    <property type="project" value="TreeGrafter"/>
</dbReference>
<name>X6M0U3_RETFI</name>
<dbReference type="PANTHER" id="PTHR11199">
    <property type="entry name" value="STROMAL ANTIGEN"/>
    <property type="match status" value="1"/>
</dbReference>
<evidence type="ECO:0000313" key="2">
    <source>
        <dbReference type="EMBL" id="ETO07027.1"/>
    </source>
</evidence>
<dbReference type="InterPro" id="IPR039662">
    <property type="entry name" value="Cohesin_Scc3/SA"/>
</dbReference>
<gene>
    <name evidence="2" type="ORF">RFI_30368</name>
</gene>
<feature type="compositionally biased region" description="Basic residues" evidence="1">
    <location>
        <begin position="876"/>
        <end position="891"/>
    </location>
</feature>
<comment type="caution">
    <text evidence="2">The sequence shown here is derived from an EMBL/GenBank/DDBJ whole genome shotgun (WGS) entry which is preliminary data.</text>
</comment>
<dbReference type="GO" id="GO:0008278">
    <property type="term" value="C:cohesin complex"/>
    <property type="evidence" value="ECO:0007669"/>
    <property type="project" value="TreeGrafter"/>
</dbReference>
<dbReference type="AlphaFoldDB" id="X6M0U3"/>
<feature type="compositionally biased region" description="Low complexity" evidence="1">
    <location>
        <begin position="337"/>
        <end position="346"/>
    </location>
</feature>
<dbReference type="GO" id="GO:0007062">
    <property type="term" value="P:sister chromatid cohesion"/>
    <property type="evidence" value="ECO:0007669"/>
    <property type="project" value="TreeGrafter"/>
</dbReference>
<feature type="compositionally biased region" description="Basic and acidic residues" evidence="1">
    <location>
        <begin position="895"/>
        <end position="909"/>
    </location>
</feature>
<dbReference type="Proteomes" id="UP000023152">
    <property type="component" value="Unassembled WGS sequence"/>
</dbReference>
<sequence>MLLKDSNADVAASAIALLNVMLRNDKLCAMEGDDILCCFLDEHDAIRRGSADFIFFDTFDDAALIATTAKHHSTSEQTLELDVMNYERFRDDIRELISLVKDRVMDLNSKAANGRKRIDESVADVANTHSPLHCRFDSITDYLVYAMEHKLVVLHQFDILVEALLSTEESANQQHERALRRAQLKGGVHGVREGDVDHNKKVLQIVGEIDLDEFGQIALCFLTLSAMRAANGVLEHTIRNPRELRGASKLSLQKTRADVLPSLPTLLRVFQTDTTKLFAVVQMVPLIPISALNSSTGKQCLDDILFILQDTLFKHETHIRHTRDKHTLRTKDDSRGRTGSIGSSSSPLHLINQSKLYADPQIYEVIGQSLAYLANSSYDYKADARKAMAELVTRLMKQRNSCLSQIKKALHDNLDLCKVNFDNEGHSTQEFRCLQDCFSNLHRINGLLKHMHISQLSFDVKLQTLLESVLNETVHHALLDVLVPTLLYCILWEVKGFNFNNPNTGSVAMLHQLRGFYAKTLHFLCQKLIEQHENAFFISLLFQMLDILFVFSSPNQDKGENENENEDTELVNTVFNHDLFNEITGDAPGVKPLLLQVFISLLDRPLVHDPFDLSMSWKSENEYMRALINSTRLCIYNPVDMLSFGALALSKYHRKLSFKHIKSTEFNELSIVALSLALTFDLGVFEVFDTSTKNCENQICSHSDDIIRQFISHMDKSMHYQLQLIVLEAFKIICEDTNSSSILPESLCKTLASIRGIGTKTVRYFQVLIEKTLDLVINEKNLHDKKYFILLPGLLHIIRASTNTDKIAFWNYLQSLEKGLVDVSNFKDADYYESFREELKKNWMKLRGVKTNAIEIEDKKNEEVHEKPAPTTKTQKQQRSKTLKKKPHKSVQKQAKSEKSIPMNKDFKKMLFKYSKGQTSENEDEIEPIEDSENEAELNKRSRK</sequence>
<evidence type="ECO:0000256" key="1">
    <source>
        <dbReference type="SAM" id="MobiDB-lite"/>
    </source>
</evidence>
<evidence type="ECO:0000313" key="3">
    <source>
        <dbReference type="Proteomes" id="UP000023152"/>
    </source>
</evidence>
<protein>
    <submittedName>
        <fullName evidence="2">Uncharacterized protein</fullName>
    </submittedName>
</protein>
<feature type="region of interest" description="Disordered" evidence="1">
    <location>
        <begin position="324"/>
        <end position="346"/>
    </location>
</feature>
<reference evidence="2 3" key="1">
    <citation type="journal article" date="2013" name="Curr. Biol.">
        <title>The Genome of the Foraminiferan Reticulomyxa filosa.</title>
        <authorList>
            <person name="Glockner G."/>
            <person name="Hulsmann N."/>
            <person name="Schleicher M."/>
            <person name="Noegel A.A."/>
            <person name="Eichinger L."/>
            <person name="Gallinger C."/>
            <person name="Pawlowski J."/>
            <person name="Sierra R."/>
            <person name="Euteneuer U."/>
            <person name="Pillet L."/>
            <person name="Moustafa A."/>
            <person name="Platzer M."/>
            <person name="Groth M."/>
            <person name="Szafranski K."/>
            <person name="Schliwa M."/>
        </authorList>
    </citation>
    <scope>NUCLEOTIDE SEQUENCE [LARGE SCALE GENOMIC DNA]</scope>
</reference>
<feature type="compositionally biased region" description="Acidic residues" evidence="1">
    <location>
        <begin position="921"/>
        <end position="936"/>
    </location>
</feature>
<dbReference type="GO" id="GO:0003682">
    <property type="term" value="F:chromatin binding"/>
    <property type="evidence" value="ECO:0007669"/>
    <property type="project" value="TreeGrafter"/>
</dbReference>
<dbReference type="GO" id="GO:0000785">
    <property type="term" value="C:chromatin"/>
    <property type="evidence" value="ECO:0007669"/>
    <property type="project" value="TreeGrafter"/>
</dbReference>
<proteinExistence type="predicted"/>
<keyword evidence="3" id="KW-1185">Reference proteome</keyword>
<accession>X6M0U3</accession>
<feature type="region of interest" description="Disordered" evidence="1">
    <location>
        <begin position="859"/>
        <end position="944"/>
    </location>
</feature>
<feature type="compositionally biased region" description="Basic and acidic residues" evidence="1">
    <location>
        <begin position="325"/>
        <end position="336"/>
    </location>
</feature>
<dbReference type="EMBL" id="ASPP01026591">
    <property type="protein sequence ID" value="ETO07027.1"/>
    <property type="molecule type" value="Genomic_DNA"/>
</dbReference>
<organism evidence="2 3">
    <name type="scientific">Reticulomyxa filosa</name>
    <dbReference type="NCBI Taxonomy" id="46433"/>
    <lineage>
        <taxon>Eukaryota</taxon>
        <taxon>Sar</taxon>
        <taxon>Rhizaria</taxon>
        <taxon>Retaria</taxon>
        <taxon>Foraminifera</taxon>
        <taxon>Monothalamids</taxon>
        <taxon>Reticulomyxidae</taxon>
        <taxon>Reticulomyxa</taxon>
    </lineage>
</organism>
<feature type="compositionally biased region" description="Basic and acidic residues" evidence="1">
    <location>
        <begin position="859"/>
        <end position="868"/>
    </location>
</feature>